<gene>
    <name evidence="5" type="primary">ttgI</name>
    <name evidence="5" type="ORF">VPLFYP99_01007</name>
</gene>
<evidence type="ECO:0000313" key="5">
    <source>
        <dbReference type="EMBL" id="VYT71752.1"/>
    </source>
</evidence>
<keyword evidence="2" id="KW-0812">Transmembrane</keyword>
<dbReference type="GO" id="GO:0015562">
    <property type="term" value="F:efflux transmembrane transporter activity"/>
    <property type="evidence" value="ECO:0007669"/>
    <property type="project" value="InterPro"/>
</dbReference>
<organism evidence="5">
    <name type="scientific">Veillonella parvula</name>
    <name type="common">Staphylococcus parvulus</name>
    <dbReference type="NCBI Taxonomy" id="29466"/>
    <lineage>
        <taxon>Bacteria</taxon>
        <taxon>Bacillati</taxon>
        <taxon>Bacillota</taxon>
        <taxon>Negativicutes</taxon>
        <taxon>Veillonellales</taxon>
        <taxon>Veillonellaceae</taxon>
        <taxon>Veillonella</taxon>
    </lineage>
</organism>
<sequence>MMTNRKQLLIVYICLALGAWSASAGVSFSQSNGDANRTSRDNTTVQHRSEKTVDDSDQGSSVIASYYKDGKKKKKKSTAAEEPKLSEKQKATKELNEHSWVEEAGKHPLPYEVVEGKAVSEEELAHWWKVFNDPVLDQLIDLTLKNNRQLEVARSRVRQGRLQLGIAEAQRLPWLDASGSWSVNRGQGEWDSDREAIKNLPIPDKMTRNVETGKLGIDARWEIDIFGRQKAKSRAASNSLQASQADLYSTWVSLSAETALQYMSLRTLQEQLRITEEDVKRQQEALELIKINYQSGIINELPVQQATYALSQTQAEIPSLKKNIASTMSALSILTGTVPGEVDGLLMENTSLPAVDPHMFIGIPAEALRQRPDIQAAERRIAAQQQKTKAAKADLKPRFSLNGSIGLESFSSGGLISAIGKMIGIGPSITMPIFNAGAIRKNIKVQTEKEQEYLALYEETVLKAVGEVRNAVTDASQDHIKSEELKSAVESAQQAESLAQTNFDSGLSDYLSVLDARRNVLSARRQYIMSRGQEFADTVRLFKSLGGGWEAMDMDQEAEADSHAKK</sequence>
<evidence type="ECO:0000256" key="2">
    <source>
        <dbReference type="RuleBase" id="RU362097"/>
    </source>
</evidence>
<reference evidence="5" key="1">
    <citation type="submission" date="2019-11" db="EMBL/GenBank/DDBJ databases">
        <authorList>
            <person name="Feng L."/>
        </authorList>
    </citation>
    <scope>NUCLEOTIDE SEQUENCE</scope>
    <source>
        <strain evidence="5">VparvulaLFYP99</strain>
    </source>
</reference>
<dbReference type="AlphaFoldDB" id="A0A6N2Z3J8"/>
<keyword evidence="2" id="KW-0472">Membrane</keyword>
<dbReference type="NCBIfam" id="TIGR01845">
    <property type="entry name" value="outer_NodT"/>
    <property type="match status" value="1"/>
</dbReference>
<feature type="chain" id="PRO_5043057191" evidence="2">
    <location>
        <begin position="25"/>
        <end position="566"/>
    </location>
</feature>
<dbReference type="Pfam" id="PF02321">
    <property type="entry name" value="OEP"/>
    <property type="match status" value="2"/>
</dbReference>
<keyword evidence="2" id="KW-0732">Signal</keyword>
<dbReference type="EMBL" id="CACRUG010000003">
    <property type="protein sequence ID" value="VYT71752.1"/>
    <property type="molecule type" value="Genomic_DNA"/>
</dbReference>
<keyword evidence="2" id="KW-0564">Palmitate</keyword>
<keyword evidence="2" id="KW-1134">Transmembrane beta strand</keyword>
<dbReference type="PANTHER" id="PTHR30203">
    <property type="entry name" value="OUTER MEMBRANE CATION EFFLUX PROTEIN"/>
    <property type="match status" value="1"/>
</dbReference>
<feature type="region of interest" description="Disordered" evidence="4">
    <location>
        <begin position="72"/>
        <end position="101"/>
    </location>
</feature>
<feature type="region of interest" description="Disordered" evidence="4">
    <location>
        <begin position="28"/>
        <end position="58"/>
    </location>
</feature>
<dbReference type="RefSeq" id="WP_156697031.1">
    <property type="nucleotide sequence ID" value="NZ_CACRUG010000003.1"/>
</dbReference>
<name>A0A6N2Z3J8_VEIPA</name>
<feature type="signal peptide" evidence="2">
    <location>
        <begin position="1"/>
        <end position="24"/>
    </location>
</feature>
<accession>A0A6N2Z3J8</accession>
<evidence type="ECO:0000256" key="1">
    <source>
        <dbReference type="ARBA" id="ARBA00007613"/>
    </source>
</evidence>
<dbReference type="InterPro" id="IPR010131">
    <property type="entry name" value="MdtP/NodT-like"/>
</dbReference>
<feature type="compositionally biased region" description="Basic and acidic residues" evidence="4">
    <location>
        <begin position="78"/>
        <end position="101"/>
    </location>
</feature>
<evidence type="ECO:0000256" key="4">
    <source>
        <dbReference type="SAM" id="MobiDB-lite"/>
    </source>
</evidence>
<feature type="coiled-coil region" evidence="3">
    <location>
        <begin position="265"/>
        <end position="292"/>
    </location>
</feature>
<comment type="subcellular location">
    <subcellularLocation>
        <location evidence="2">Cell membrane</location>
        <topology evidence="2">Lipid-anchor</topology>
    </subcellularLocation>
</comment>
<evidence type="ECO:0000256" key="3">
    <source>
        <dbReference type="SAM" id="Coils"/>
    </source>
</evidence>
<keyword evidence="3" id="KW-0175">Coiled coil</keyword>
<dbReference type="SUPFAM" id="SSF56954">
    <property type="entry name" value="Outer membrane efflux proteins (OEP)"/>
    <property type="match status" value="1"/>
</dbReference>
<proteinExistence type="inferred from homology"/>
<dbReference type="PANTHER" id="PTHR30203:SF31">
    <property type="entry name" value="RND EFFLUX SYSTEM, OUTER MEMBRANE LIPOPROTEIN, NODT"/>
    <property type="match status" value="1"/>
</dbReference>
<dbReference type="Gene3D" id="2.20.200.10">
    <property type="entry name" value="Outer membrane efflux proteins (OEP)"/>
    <property type="match status" value="1"/>
</dbReference>
<comment type="similarity">
    <text evidence="1 2">Belongs to the outer membrane factor (OMF) (TC 1.B.17) family.</text>
</comment>
<protein>
    <submittedName>
        <fullName evidence="5">Toluene efflux pump outer membrane protein TtgI</fullName>
    </submittedName>
</protein>
<feature type="compositionally biased region" description="Polar residues" evidence="4">
    <location>
        <begin position="28"/>
        <end position="46"/>
    </location>
</feature>
<dbReference type="InterPro" id="IPR003423">
    <property type="entry name" value="OMP_efflux"/>
</dbReference>
<dbReference type="GO" id="GO:0005886">
    <property type="term" value="C:plasma membrane"/>
    <property type="evidence" value="ECO:0007669"/>
    <property type="project" value="UniProtKB-SubCell"/>
</dbReference>
<keyword evidence="2" id="KW-0449">Lipoprotein</keyword>
<dbReference type="Gene3D" id="1.20.1600.10">
    <property type="entry name" value="Outer membrane efflux proteins (OEP)"/>
    <property type="match status" value="1"/>
</dbReference>